<name>A0AAD5BLE1_AMBAR</name>
<keyword evidence="7" id="KW-1185">Reference proteome</keyword>
<proteinExistence type="inferred from homology"/>
<evidence type="ECO:0000256" key="3">
    <source>
        <dbReference type="ARBA" id="ARBA00022832"/>
    </source>
</evidence>
<dbReference type="AlphaFoldDB" id="A0AAD5BLE1"/>
<keyword evidence="5" id="KW-0275">Fatty acid biosynthesis</keyword>
<dbReference type="SUPFAM" id="SSF53901">
    <property type="entry name" value="Thiolase-like"/>
    <property type="match status" value="1"/>
</dbReference>
<evidence type="ECO:0000313" key="6">
    <source>
        <dbReference type="EMBL" id="KAI7725279.1"/>
    </source>
</evidence>
<dbReference type="PANTHER" id="PTHR43091:SF1">
    <property type="entry name" value="BETA-KETOACYL-[ACYL-CARRIER-PROTEIN] SYNTHASE III, CHLOROPLASTIC"/>
    <property type="match status" value="1"/>
</dbReference>
<dbReference type="EMBL" id="JAMZMK010011990">
    <property type="protein sequence ID" value="KAI7725279.1"/>
    <property type="molecule type" value="Genomic_DNA"/>
</dbReference>
<evidence type="ECO:0000256" key="5">
    <source>
        <dbReference type="ARBA" id="ARBA00023160"/>
    </source>
</evidence>
<keyword evidence="2" id="KW-0444">Lipid biosynthesis</keyword>
<sequence>MYNDCLCSMANPDLPSRQRQSLYIFSKQRQSLNRDNLVPGKGCKLVACGSVVPKLKFSNDDLSKIVDTADEWISVRIGIRNWRVLQKIVFKVVKKSNPQKVVVHQECYGQECSRFSLHGFAGPVRHQILDIFPAKEHEADHNDGLIALITVHTSYLLNGAVLKINCLMHVFESKPTKIKLRSRDSRERRRPMRERETNLIPSLPFFFQQVMIKSVVVIFFMFKINGRKVISSLVLLRLQEYM</sequence>
<comment type="caution">
    <text evidence="6">The sequence shown here is derived from an EMBL/GenBank/DDBJ whole genome shotgun (WGS) entry which is preliminary data.</text>
</comment>
<dbReference type="GO" id="GO:0016746">
    <property type="term" value="F:acyltransferase activity"/>
    <property type="evidence" value="ECO:0007669"/>
    <property type="project" value="InterPro"/>
</dbReference>
<dbReference type="Gene3D" id="3.40.47.10">
    <property type="match status" value="1"/>
</dbReference>
<gene>
    <name evidence="6" type="ORF">M8C21_026077</name>
</gene>
<evidence type="ECO:0000313" key="7">
    <source>
        <dbReference type="Proteomes" id="UP001206925"/>
    </source>
</evidence>
<comment type="similarity">
    <text evidence="1">Belongs to the thiolase-like superfamily. FabH family.</text>
</comment>
<protein>
    <submittedName>
        <fullName evidence="6">Uncharacterized protein</fullName>
    </submittedName>
</protein>
<dbReference type="GO" id="GO:0006633">
    <property type="term" value="P:fatty acid biosynthetic process"/>
    <property type="evidence" value="ECO:0007669"/>
    <property type="project" value="UniProtKB-KW"/>
</dbReference>
<evidence type="ECO:0000256" key="1">
    <source>
        <dbReference type="ARBA" id="ARBA00008642"/>
    </source>
</evidence>
<organism evidence="6 7">
    <name type="scientific">Ambrosia artemisiifolia</name>
    <name type="common">Common ragweed</name>
    <dbReference type="NCBI Taxonomy" id="4212"/>
    <lineage>
        <taxon>Eukaryota</taxon>
        <taxon>Viridiplantae</taxon>
        <taxon>Streptophyta</taxon>
        <taxon>Embryophyta</taxon>
        <taxon>Tracheophyta</taxon>
        <taxon>Spermatophyta</taxon>
        <taxon>Magnoliopsida</taxon>
        <taxon>eudicotyledons</taxon>
        <taxon>Gunneridae</taxon>
        <taxon>Pentapetalae</taxon>
        <taxon>asterids</taxon>
        <taxon>campanulids</taxon>
        <taxon>Asterales</taxon>
        <taxon>Asteraceae</taxon>
        <taxon>Asteroideae</taxon>
        <taxon>Heliantheae alliance</taxon>
        <taxon>Heliantheae</taxon>
        <taxon>Ambrosia</taxon>
    </lineage>
</organism>
<dbReference type="InterPro" id="IPR016039">
    <property type="entry name" value="Thiolase-like"/>
</dbReference>
<evidence type="ECO:0000256" key="4">
    <source>
        <dbReference type="ARBA" id="ARBA00023098"/>
    </source>
</evidence>
<keyword evidence="4" id="KW-0443">Lipid metabolism</keyword>
<reference evidence="6" key="1">
    <citation type="submission" date="2022-06" db="EMBL/GenBank/DDBJ databases">
        <title>Uncovering the hologenomic basis of an extraordinary plant invasion.</title>
        <authorList>
            <person name="Bieker V.C."/>
            <person name="Martin M.D."/>
            <person name="Gilbert T."/>
            <person name="Hodgins K."/>
            <person name="Battlay P."/>
            <person name="Petersen B."/>
            <person name="Wilson J."/>
        </authorList>
    </citation>
    <scope>NUCLEOTIDE SEQUENCE</scope>
    <source>
        <strain evidence="6">AA19_3_7</strain>
        <tissue evidence="6">Leaf</tissue>
    </source>
</reference>
<keyword evidence="3" id="KW-0276">Fatty acid metabolism</keyword>
<accession>A0AAD5BLE1</accession>
<dbReference type="Proteomes" id="UP001206925">
    <property type="component" value="Unassembled WGS sequence"/>
</dbReference>
<dbReference type="GO" id="GO:0009507">
    <property type="term" value="C:chloroplast"/>
    <property type="evidence" value="ECO:0007669"/>
    <property type="project" value="TreeGrafter"/>
</dbReference>
<evidence type="ECO:0000256" key="2">
    <source>
        <dbReference type="ARBA" id="ARBA00022516"/>
    </source>
</evidence>
<dbReference type="PANTHER" id="PTHR43091">
    <property type="entry name" value="3-OXOACYL-[ACYL-CARRIER-PROTEIN] SYNTHASE"/>
    <property type="match status" value="1"/>
</dbReference>